<dbReference type="OrthoDB" id="422493at2"/>
<dbReference type="RefSeq" id="WP_008223989.1">
    <property type="nucleotide sequence ID" value="NZ_BAFK01000028.1"/>
</dbReference>
<name>I1E2A5_9GAMM</name>
<dbReference type="InterPro" id="IPR001303">
    <property type="entry name" value="Aldolase_II/adducin_N"/>
</dbReference>
<reference evidence="2 3" key="1">
    <citation type="journal article" date="2012" name="J. Bacteriol.">
        <title>Genome Sequence of the Protease-Producing Bacterium Rheinheimera nanhaiensis E407-8T, Isolated from Deep-Sea Sediment of the South China Sea.</title>
        <authorList>
            <person name="Zhang X.-Y."/>
            <person name="Zhang Y.-J."/>
            <person name="Qin Q.-L."/>
            <person name="Xie B.-B."/>
            <person name="Chen X.-L."/>
            <person name="Zhou B.-C."/>
            <person name="Zhang Y.-Z."/>
        </authorList>
    </citation>
    <scope>NUCLEOTIDE SEQUENCE [LARGE SCALE GENOMIC DNA]</scope>
    <source>
        <strain evidence="2 3">E407-8</strain>
    </source>
</reference>
<dbReference type="EMBL" id="BAFK01000028">
    <property type="protein sequence ID" value="GAB60433.1"/>
    <property type="molecule type" value="Genomic_DNA"/>
</dbReference>
<dbReference type="InterPro" id="IPR036409">
    <property type="entry name" value="Aldolase_II/adducin_N_sf"/>
</dbReference>
<dbReference type="Gene3D" id="3.40.225.10">
    <property type="entry name" value="Class II aldolase/adducin N-terminal domain"/>
    <property type="match status" value="1"/>
</dbReference>
<feature type="domain" description="Class II aldolase/adducin N-terminal" evidence="1">
    <location>
        <begin position="33"/>
        <end position="206"/>
    </location>
</feature>
<sequence>MAEQEGVIKFQLQYQQQTALTAEDVAELNSWRTIMLQLGMLGQTPTRYDNYGFGNISQRYGSGNQFIISGSQTGGIANMTAADYALVTQCQPAQNRIVALGQTKPSSEAMTHGQLYQLNADIHFIIHAHCPAIWQQAAALGLAQTQAQVPYGTVAMTEEVARLFAQTAVLQQGIFTMAGHEDGVVAFGATAAAAAGRLIRCYASALKRGGRPN</sequence>
<accession>I1E2A5</accession>
<gene>
    <name evidence="2" type="ORF">RNAN_3457</name>
</gene>
<evidence type="ECO:0000259" key="1">
    <source>
        <dbReference type="SMART" id="SM01007"/>
    </source>
</evidence>
<organism evidence="2 3">
    <name type="scientific">Rheinheimera nanhaiensis E407-8</name>
    <dbReference type="NCBI Taxonomy" id="562729"/>
    <lineage>
        <taxon>Bacteria</taxon>
        <taxon>Pseudomonadati</taxon>
        <taxon>Pseudomonadota</taxon>
        <taxon>Gammaproteobacteria</taxon>
        <taxon>Chromatiales</taxon>
        <taxon>Chromatiaceae</taxon>
        <taxon>Rheinheimera</taxon>
    </lineage>
</organism>
<protein>
    <submittedName>
        <fullName evidence="2">Class II aldolase/adducin family protein</fullName>
    </submittedName>
</protein>
<proteinExistence type="predicted"/>
<dbReference type="SMART" id="SM01007">
    <property type="entry name" value="Aldolase_II"/>
    <property type="match status" value="1"/>
</dbReference>
<dbReference type="SUPFAM" id="SSF53639">
    <property type="entry name" value="AraD/HMP-PK domain-like"/>
    <property type="match status" value="1"/>
</dbReference>
<evidence type="ECO:0000313" key="2">
    <source>
        <dbReference type="EMBL" id="GAB60433.1"/>
    </source>
</evidence>
<comment type="caution">
    <text evidence="2">The sequence shown here is derived from an EMBL/GenBank/DDBJ whole genome shotgun (WGS) entry which is preliminary data.</text>
</comment>
<dbReference type="GO" id="GO:0005996">
    <property type="term" value="P:monosaccharide metabolic process"/>
    <property type="evidence" value="ECO:0007669"/>
    <property type="project" value="UniProtKB-ARBA"/>
</dbReference>
<dbReference type="Proteomes" id="UP000004374">
    <property type="component" value="Unassembled WGS sequence"/>
</dbReference>
<dbReference type="AlphaFoldDB" id="I1E2A5"/>
<dbReference type="STRING" id="562729.RNAN_3457"/>
<keyword evidence="3" id="KW-1185">Reference proteome</keyword>
<dbReference type="Pfam" id="PF00596">
    <property type="entry name" value="Aldolase_II"/>
    <property type="match status" value="1"/>
</dbReference>
<evidence type="ECO:0000313" key="3">
    <source>
        <dbReference type="Proteomes" id="UP000004374"/>
    </source>
</evidence>